<evidence type="ECO:0000256" key="2">
    <source>
        <dbReference type="ARBA" id="ARBA00022801"/>
    </source>
</evidence>
<dbReference type="GO" id="GO:0005737">
    <property type="term" value="C:cytoplasm"/>
    <property type="evidence" value="ECO:0007669"/>
    <property type="project" value="UniProtKB-SubCell"/>
</dbReference>
<comment type="subcellular location">
    <subcellularLocation>
        <location evidence="4">Cytoplasm</location>
    </subcellularLocation>
</comment>
<dbReference type="Gene3D" id="3.90.950.10">
    <property type="match status" value="1"/>
</dbReference>
<name>A0A1M4V1D0_9BACT</name>
<reference evidence="5 6" key="1">
    <citation type="submission" date="2016-11" db="EMBL/GenBank/DDBJ databases">
        <authorList>
            <person name="Jaros S."/>
            <person name="Januszkiewicz K."/>
            <person name="Wedrychowicz H."/>
        </authorList>
    </citation>
    <scope>NUCLEOTIDE SEQUENCE [LARGE SCALE GENOMIC DNA]</scope>
    <source>
        <strain evidence="5 6">DSM 26897</strain>
    </source>
</reference>
<comment type="cofactor">
    <cofactor evidence="1 4">
        <name>a divalent metal cation</name>
        <dbReference type="ChEBI" id="CHEBI:60240"/>
    </cofactor>
</comment>
<keyword evidence="6" id="KW-1185">Reference proteome</keyword>
<evidence type="ECO:0000256" key="4">
    <source>
        <dbReference type="HAMAP-Rule" id="MF_00528"/>
    </source>
</evidence>
<protein>
    <recommendedName>
        <fullName evidence="4">dTTP/UTP pyrophosphatase</fullName>
        <shortName evidence="4">dTTPase/UTPase</shortName>
        <ecNumber evidence="4">3.6.1.9</ecNumber>
    </recommendedName>
    <alternativeName>
        <fullName evidence="4">Nucleoside triphosphate pyrophosphatase</fullName>
    </alternativeName>
    <alternativeName>
        <fullName evidence="4">Nucleotide pyrophosphatase</fullName>
        <shortName evidence="4">Nucleotide PPase</shortName>
    </alternativeName>
</protein>
<keyword evidence="4" id="KW-0963">Cytoplasm</keyword>
<keyword evidence="3 4" id="KW-0546">Nucleotide metabolism</keyword>
<comment type="caution">
    <text evidence="4">Lacks conserved residue(s) required for the propagation of feature annotation.</text>
</comment>
<keyword evidence="2 4" id="KW-0378">Hydrolase</keyword>
<dbReference type="GO" id="GO:0036221">
    <property type="term" value="F:UTP diphosphatase activity"/>
    <property type="evidence" value="ECO:0007669"/>
    <property type="project" value="RHEA"/>
</dbReference>
<evidence type="ECO:0000256" key="1">
    <source>
        <dbReference type="ARBA" id="ARBA00001968"/>
    </source>
</evidence>
<dbReference type="InterPro" id="IPR029001">
    <property type="entry name" value="ITPase-like_fam"/>
</dbReference>
<dbReference type="RefSeq" id="WP_073039696.1">
    <property type="nucleotide sequence ID" value="NZ_FQUO01000002.1"/>
</dbReference>
<dbReference type="OrthoDB" id="9807767at2"/>
<dbReference type="STRING" id="1302690.BUE76_13185"/>
<dbReference type="Proteomes" id="UP000184368">
    <property type="component" value="Unassembled WGS sequence"/>
</dbReference>
<dbReference type="InterPro" id="IPR003697">
    <property type="entry name" value="Maf-like"/>
</dbReference>
<feature type="site" description="Important for substrate specificity" evidence="4">
    <location>
        <position position="12"/>
    </location>
</feature>
<dbReference type="GO" id="GO:0036218">
    <property type="term" value="F:dTTP diphosphatase activity"/>
    <property type="evidence" value="ECO:0007669"/>
    <property type="project" value="RHEA"/>
</dbReference>
<dbReference type="EC" id="3.6.1.9" evidence="4"/>
<dbReference type="PANTHER" id="PTHR43213:SF5">
    <property type="entry name" value="BIFUNCTIONAL DTTP_UTP PYROPHOSPHATASE_METHYLTRANSFERASE PROTEIN-RELATED"/>
    <property type="match status" value="1"/>
</dbReference>
<dbReference type="GO" id="GO:0009117">
    <property type="term" value="P:nucleotide metabolic process"/>
    <property type="evidence" value="ECO:0007669"/>
    <property type="project" value="UniProtKB-KW"/>
</dbReference>
<proteinExistence type="inferred from homology"/>
<dbReference type="PIRSF" id="PIRSF006305">
    <property type="entry name" value="Maf"/>
    <property type="match status" value="1"/>
</dbReference>
<accession>A0A1M4V1D0</accession>
<dbReference type="CDD" id="cd00555">
    <property type="entry name" value="Maf"/>
    <property type="match status" value="1"/>
</dbReference>
<dbReference type="HAMAP" id="MF_00528">
    <property type="entry name" value="Maf"/>
    <property type="match status" value="1"/>
</dbReference>
<feature type="site" description="Important for substrate specificity" evidence="4">
    <location>
        <position position="153"/>
    </location>
</feature>
<gene>
    <name evidence="5" type="ORF">SAMN05444008_102103</name>
</gene>
<organism evidence="5 6">
    <name type="scientific">Cnuella takakiae</name>
    <dbReference type="NCBI Taxonomy" id="1302690"/>
    <lineage>
        <taxon>Bacteria</taxon>
        <taxon>Pseudomonadati</taxon>
        <taxon>Bacteroidota</taxon>
        <taxon>Chitinophagia</taxon>
        <taxon>Chitinophagales</taxon>
        <taxon>Chitinophagaceae</taxon>
        <taxon>Cnuella</taxon>
    </lineage>
</organism>
<dbReference type="NCBIfam" id="TIGR00172">
    <property type="entry name" value="maf"/>
    <property type="match status" value="1"/>
</dbReference>
<dbReference type="SUPFAM" id="SSF52972">
    <property type="entry name" value="ITPase-like"/>
    <property type="match status" value="1"/>
</dbReference>
<feature type="active site" description="Proton acceptor" evidence="4">
    <location>
        <position position="70"/>
    </location>
</feature>
<evidence type="ECO:0000256" key="3">
    <source>
        <dbReference type="ARBA" id="ARBA00023080"/>
    </source>
</evidence>
<comment type="catalytic activity">
    <reaction evidence="4">
        <text>dTTP + H2O = dTMP + diphosphate + H(+)</text>
        <dbReference type="Rhea" id="RHEA:28534"/>
        <dbReference type="ChEBI" id="CHEBI:15377"/>
        <dbReference type="ChEBI" id="CHEBI:15378"/>
        <dbReference type="ChEBI" id="CHEBI:33019"/>
        <dbReference type="ChEBI" id="CHEBI:37568"/>
        <dbReference type="ChEBI" id="CHEBI:63528"/>
        <dbReference type="EC" id="3.6.1.9"/>
    </reaction>
</comment>
<sequence length="188" mass="20352">MAPVILASASPRRKQLLEWAEVDFEIMVADTDESYPAHYDPEAVAAHIALHKALAVAERAGNSRPIIAADTIVVLGGEVIGKPRDREDAIGILSRLSGKVHQVITGVSIQYPAGAINFTDTTEVAFHELTAEQVAFYVDKYKPYDKAGAYAIQEWIGVVGIKNIKGDFYNVMGLPVSRVVQALASIGY</sequence>
<evidence type="ECO:0000313" key="6">
    <source>
        <dbReference type="Proteomes" id="UP000184368"/>
    </source>
</evidence>
<comment type="similarity">
    <text evidence="4">Belongs to the Maf family. YhdE subfamily.</text>
</comment>
<dbReference type="PANTHER" id="PTHR43213">
    <property type="entry name" value="BIFUNCTIONAL DTTP/UTP PYROPHOSPHATASE/METHYLTRANSFERASE PROTEIN-RELATED"/>
    <property type="match status" value="1"/>
</dbReference>
<dbReference type="EMBL" id="FQUO01000002">
    <property type="protein sequence ID" value="SHE62698.1"/>
    <property type="molecule type" value="Genomic_DNA"/>
</dbReference>
<dbReference type="Pfam" id="PF02545">
    <property type="entry name" value="Maf"/>
    <property type="match status" value="1"/>
</dbReference>
<comment type="function">
    <text evidence="4">Nucleoside triphosphate pyrophosphatase that hydrolyzes dTTP and UTP. May have a dual role in cell division arrest and in preventing the incorporation of modified nucleotides into cellular nucleic acids.</text>
</comment>
<comment type="catalytic activity">
    <reaction evidence="4">
        <text>UTP + H2O = UMP + diphosphate + H(+)</text>
        <dbReference type="Rhea" id="RHEA:29395"/>
        <dbReference type="ChEBI" id="CHEBI:15377"/>
        <dbReference type="ChEBI" id="CHEBI:15378"/>
        <dbReference type="ChEBI" id="CHEBI:33019"/>
        <dbReference type="ChEBI" id="CHEBI:46398"/>
        <dbReference type="ChEBI" id="CHEBI:57865"/>
        <dbReference type="EC" id="3.6.1.9"/>
    </reaction>
</comment>
<dbReference type="AlphaFoldDB" id="A0A1M4V1D0"/>
<feature type="site" description="Important for substrate specificity" evidence="4">
    <location>
        <position position="71"/>
    </location>
</feature>
<evidence type="ECO:0000313" key="5">
    <source>
        <dbReference type="EMBL" id="SHE62698.1"/>
    </source>
</evidence>